<accession>A0A7K1T020</accession>
<dbReference type="SMART" id="SM00421">
    <property type="entry name" value="HTH_LUXR"/>
    <property type="match status" value="1"/>
</dbReference>
<comment type="caution">
    <text evidence="5">The sequence shown here is derived from an EMBL/GenBank/DDBJ whole genome shotgun (WGS) entry which is preliminary data.</text>
</comment>
<dbReference type="Proteomes" id="UP000462014">
    <property type="component" value="Unassembled WGS sequence"/>
</dbReference>
<dbReference type="InterPro" id="IPR016032">
    <property type="entry name" value="Sig_transdc_resp-reg_C-effctor"/>
</dbReference>
<keyword evidence="3" id="KW-0804">Transcription</keyword>
<evidence type="ECO:0000259" key="4">
    <source>
        <dbReference type="PROSITE" id="PS50043"/>
    </source>
</evidence>
<dbReference type="PRINTS" id="PR00038">
    <property type="entry name" value="HTHLUXR"/>
</dbReference>
<dbReference type="GO" id="GO:0003677">
    <property type="term" value="F:DNA binding"/>
    <property type="evidence" value="ECO:0007669"/>
    <property type="project" value="UniProtKB-KW"/>
</dbReference>
<sequence>MVTTALYHQQLENNCKAQFFSIGNQFKKGLFTIQDVGDYVPGNLMVHDLATNTNIYMNKSGCNILKHSREELQALGPEYFNKFFPKEEIQFLNIGLQKFIAQNDHNAVHSFLQRVRPNDRSEYKWYFTSSRLCCADEPGETNMIMHLAIEANTLNNLGNKLNRVFEENMFISQNYRKFNLLTKREKELVRLIALGSNSQEISDSLFISKHTVNNHRKSILRKLEINCLSKLIRFAISFDLI</sequence>
<dbReference type="Pfam" id="PF00196">
    <property type="entry name" value="GerE"/>
    <property type="match status" value="1"/>
</dbReference>
<dbReference type="PANTHER" id="PTHR44688">
    <property type="entry name" value="DNA-BINDING TRANSCRIPTIONAL ACTIVATOR DEVR_DOSR"/>
    <property type="match status" value="1"/>
</dbReference>
<feature type="domain" description="HTH luxR-type" evidence="4">
    <location>
        <begin position="174"/>
        <end position="239"/>
    </location>
</feature>
<dbReference type="Gene3D" id="3.30.450.20">
    <property type="entry name" value="PAS domain"/>
    <property type="match status" value="1"/>
</dbReference>
<evidence type="ECO:0000256" key="2">
    <source>
        <dbReference type="ARBA" id="ARBA00023125"/>
    </source>
</evidence>
<dbReference type="RefSeq" id="WP_157568633.1">
    <property type="nucleotide sequence ID" value="NZ_WPIK01000015.1"/>
</dbReference>
<dbReference type="InterPro" id="IPR000792">
    <property type="entry name" value="Tscrpt_reg_LuxR_C"/>
</dbReference>
<proteinExistence type="predicted"/>
<keyword evidence="6" id="KW-1185">Reference proteome</keyword>
<evidence type="ECO:0000256" key="1">
    <source>
        <dbReference type="ARBA" id="ARBA00023015"/>
    </source>
</evidence>
<evidence type="ECO:0000313" key="5">
    <source>
        <dbReference type="EMBL" id="MVN22915.1"/>
    </source>
</evidence>
<evidence type="ECO:0000313" key="6">
    <source>
        <dbReference type="Proteomes" id="UP000462014"/>
    </source>
</evidence>
<keyword evidence="1" id="KW-0805">Transcription regulation</keyword>
<organism evidence="5 6">
    <name type="scientific">Mucilaginibacter arboris</name>
    <dbReference type="NCBI Taxonomy" id="2682090"/>
    <lineage>
        <taxon>Bacteria</taxon>
        <taxon>Pseudomonadati</taxon>
        <taxon>Bacteroidota</taxon>
        <taxon>Sphingobacteriia</taxon>
        <taxon>Sphingobacteriales</taxon>
        <taxon>Sphingobacteriaceae</taxon>
        <taxon>Mucilaginibacter</taxon>
    </lineage>
</organism>
<gene>
    <name evidence="5" type="ORF">GO621_15425</name>
</gene>
<name>A0A7K1T020_9SPHI</name>
<dbReference type="AlphaFoldDB" id="A0A7K1T020"/>
<dbReference type="InterPro" id="IPR036388">
    <property type="entry name" value="WH-like_DNA-bd_sf"/>
</dbReference>
<evidence type="ECO:0000256" key="3">
    <source>
        <dbReference type="ARBA" id="ARBA00023163"/>
    </source>
</evidence>
<dbReference type="PROSITE" id="PS00622">
    <property type="entry name" value="HTH_LUXR_1"/>
    <property type="match status" value="1"/>
</dbReference>
<dbReference type="PROSITE" id="PS50043">
    <property type="entry name" value="HTH_LUXR_2"/>
    <property type="match status" value="1"/>
</dbReference>
<dbReference type="CDD" id="cd06170">
    <property type="entry name" value="LuxR_C_like"/>
    <property type="match status" value="1"/>
</dbReference>
<dbReference type="PANTHER" id="PTHR44688:SF16">
    <property type="entry name" value="DNA-BINDING TRANSCRIPTIONAL ACTIVATOR DEVR_DOSR"/>
    <property type="match status" value="1"/>
</dbReference>
<dbReference type="SUPFAM" id="SSF46894">
    <property type="entry name" value="C-terminal effector domain of the bipartite response regulators"/>
    <property type="match status" value="1"/>
</dbReference>
<dbReference type="EMBL" id="WPIK01000015">
    <property type="protein sequence ID" value="MVN22915.1"/>
    <property type="molecule type" value="Genomic_DNA"/>
</dbReference>
<keyword evidence="2" id="KW-0238">DNA-binding</keyword>
<dbReference type="GO" id="GO:0006355">
    <property type="term" value="P:regulation of DNA-templated transcription"/>
    <property type="evidence" value="ECO:0007669"/>
    <property type="project" value="InterPro"/>
</dbReference>
<reference evidence="5 6" key="1">
    <citation type="submission" date="2019-12" db="EMBL/GenBank/DDBJ databases">
        <title>Mucilaginibacter sp. HMF7410 genome sequencing and assembly.</title>
        <authorList>
            <person name="Kang H."/>
            <person name="Cha I."/>
            <person name="Kim H."/>
            <person name="Joh K."/>
        </authorList>
    </citation>
    <scope>NUCLEOTIDE SEQUENCE [LARGE SCALE GENOMIC DNA]</scope>
    <source>
        <strain evidence="5 6">HMF7410</strain>
    </source>
</reference>
<protein>
    <recommendedName>
        <fullName evidence="4">HTH luxR-type domain-containing protein</fullName>
    </recommendedName>
</protein>
<dbReference type="Gene3D" id="1.10.10.10">
    <property type="entry name" value="Winged helix-like DNA-binding domain superfamily/Winged helix DNA-binding domain"/>
    <property type="match status" value="1"/>
</dbReference>